<organism evidence="1">
    <name type="scientific">marine sediment metagenome</name>
    <dbReference type="NCBI Taxonomy" id="412755"/>
    <lineage>
        <taxon>unclassified sequences</taxon>
        <taxon>metagenomes</taxon>
        <taxon>ecological metagenomes</taxon>
    </lineage>
</organism>
<name>A0A0F9IT17_9ZZZZ</name>
<reference evidence="1" key="1">
    <citation type="journal article" date="2015" name="Nature">
        <title>Complex archaea that bridge the gap between prokaryotes and eukaryotes.</title>
        <authorList>
            <person name="Spang A."/>
            <person name="Saw J.H."/>
            <person name="Jorgensen S.L."/>
            <person name="Zaremba-Niedzwiedzka K."/>
            <person name="Martijn J."/>
            <person name="Lind A.E."/>
            <person name="van Eijk R."/>
            <person name="Schleper C."/>
            <person name="Guy L."/>
            <person name="Ettema T.J."/>
        </authorList>
    </citation>
    <scope>NUCLEOTIDE SEQUENCE</scope>
</reference>
<evidence type="ECO:0000313" key="1">
    <source>
        <dbReference type="EMBL" id="KKL96920.1"/>
    </source>
</evidence>
<gene>
    <name evidence="1" type="ORF">LCGC14_1839710</name>
</gene>
<dbReference type="EMBL" id="LAZR01018299">
    <property type="protein sequence ID" value="KKL96920.1"/>
    <property type="molecule type" value="Genomic_DNA"/>
</dbReference>
<dbReference type="AlphaFoldDB" id="A0A0F9IT17"/>
<protein>
    <submittedName>
        <fullName evidence="1">Uncharacterized protein</fullName>
    </submittedName>
</protein>
<sequence length="77" mass="9242">MKINWEVTDGYVGKERPQVTEINDEELVEEFDNANEALLYVEDCIHDDFESHISWDYNNFDAVKDELEKLFEKREIK</sequence>
<proteinExistence type="predicted"/>
<comment type="caution">
    <text evidence="1">The sequence shown here is derived from an EMBL/GenBank/DDBJ whole genome shotgun (WGS) entry which is preliminary data.</text>
</comment>
<accession>A0A0F9IT17</accession>